<evidence type="ECO:0000313" key="1">
    <source>
        <dbReference type="EMBL" id="PQO36173.1"/>
    </source>
</evidence>
<dbReference type="AlphaFoldDB" id="A0A2S8FVJ0"/>
<gene>
    <name evidence="1" type="ORF">C5Y83_09665</name>
</gene>
<dbReference type="InterPro" id="IPR012545">
    <property type="entry name" value="DUF1697"/>
</dbReference>
<dbReference type="PANTHER" id="PTHR36439">
    <property type="entry name" value="BLL4334 PROTEIN"/>
    <property type="match status" value="1"/>
</dbReference>
<proteinExistence type="predicted"/>
<reference evidence="1 2" key="1">
    <citation type="submission" date="2018-02" db="EMBL/GenBank/DDBJ databases">
        <title>Comparative genomes isolates from brazilian mangrove.</title>
        <authorList>
            <person name="Araujo J.E."/>
            <person name="Taketani R.G."/>
            <person name="Silva M.C.P."/>
            <person name="Loureco M.V."/>
            <person name="Andreote F.D."/>
        </authorList>
    </citation>
    <scope>NUCLEOTIDE SEQUENCE [LARGE SCALE GENOMIC DNA]</scope>
    <source>
        <strain evidence="1 2">Hex-1 MGV</strain>
    </source>
</reference>
<dbReference type="RefSeq" id="WP_105329463.1">
    <property type="nucleotide sequence ID" value="NZ_PUHY01000006.1"/>
</dbReference>
<dbReference type="Pfam" id="PF08002">
    <property type="entry name" value="DUF1697"/>
    <property type="match status" value="1"/>
</dbReference>
<dbReference type="PIRSF" id="PIRSF008502">
    <property type="entry name" value="UCP008502"/>
    <property type="match status" value="1"/>
</dbReference>
<dbReference type="PANTHER" id="PTHR36439:SF1">
    <property type="entry name" value="DUF1697 DOMAIN-CONTAINING PROTEIN"/>
    <property type="match status" value="1"/>
</dbReference>
<evidence type="ECO:0000313" key="2">
    <source>
        <dbReference type="Proteomes" id="UP000238322"/>
    </source>
</evidence>
<accession>A0A2S8FVJ0</accession>
<evidence type="ECO:0008006" key="3">
    <source>
        <dbReference type="Google" id="ProtNLM"/>
    </source>
</evidence>
<protein>
    <recommendedName>
        <fullName evidence="3">DUF1697 domain-containing protein</fullName>
    </recommendedName>
</protein>
<sequence length="181" mass="20327">MPKPQRHVAFLRGMNLGKRRLPMSDLRDLFIELGFEEVETFIASGNVIFATDVTASKLPDQIAQHLEKSLGYQVDTFVRTTTDVKKIGASQSFPEDGDPAYTIHVAFLQKKLPAHQAAALAAIATEKDAFQVTGKEFYWRCLGKISESDVWKLPETKAIKLPTHSMRNMTSIRKLIAKHLD</sequence>
<dbReference type="Proteomes" id="UP000238322">
    <property type="component" value="Unassembled WGS sequence"/>
</dbReference>
<dbReference type="OrthoDB" id="9806494at2"/>
<dbReference type="EMBL" id="PUHY01000006">
    <property type="protein sequence ID" value="PQO36173.1"/>
    <property type="molecule type" value="Genomic_DNA"/>
</dbReference>
<name>A0A2S8FVJ0_9BACT</name>
<organism evidence="1 2">
    <name type="scientific">Blastopirellula marina</name>
    <dbReference type="NCBI Taxonomy" id="124"/>
    <lineage>
        <taxon>Bacteria</taxon>
        <taxon>Pseudomonadati</taxon>
        <taxon>Planctomycetota</taxon>
        <taxon>Planctomycetia</taxon>
        <taxon>Pirellulales</taxon>
        <taxon>Pirellulaceae</taxon>
        <taxon>Blastopirellula</taxon>
    </lineage>
</organism>
<comment type="caution">
    <text evidence="1">The sequence shown here is derived from an EMBL/GenBank/DDBJ whole genome shotgun (WGS) entry which is preliminary data.</text>
</comment>
<dbReference type="SUPFAM" id="SSF160379">
    <property type="entry name" value="SP0830-like"/>
    <property type="match status" value="1"/>
</dbReference>
<dbReference type="Gene3D" id="3.30.70.1280">
    <property type="entry name" value="SP0830-like domains"/>
    <property type="match status" value="1"/>
</dbReference>